<evidence type="ECO:0000313" key="2">
    <source>
        <dbReference type="EMBL" id="EDM76385.1"/>
    </source>
</evidence>
<dbReference type="STRING" id="391625.PPSIR1_07460"/>
<proteinExistence type="predicted"/>
<comment type="caution">
    <text evidence="2">The sequence shown here is derived from an EMBL/GenBank/DDBJ whole genome shotgun (WGS) entry which is preliminary data.</text>
</comment>
<accession>A6GCN3</accession>
<name>A6GCN3_9BACT</name>
<feature type="region of interest" description="Disordered" evidence="1">
    <location>
        <begin position="39"/>
        <end position="99"/>
    </location>
</feature>
<reference evidence="2 3" key="1">
    <citation type="submission" date="2007-06" db="EMBL/GenBank/DDBJ databases">
        <authorList>
            <person name="Shimkets L."/>
            <person name="Ferriera S."/>
            <person name="Johnson J."/>
            <person name="Kravitz S."/>
            <person name="Beeson K."/>
            <person name="Sutton G."/>
            <person name="Rogers Y.-H."/>
            <person name="Friedman R."/>
            <person name="Frazier M."/>
            <person name="Venter J.C."/>
        </authorList>
    </citation>
    <scope>NUCLEOTIDE SEQUENCE [LARGE SCALE GENOMIC DNA]</scope>
    <source>
        <strain evidence="2 3">SIR-1</strain>
    </source>
</reference>
<evidence type="ECO:0000313" key="3">
    <source>
        <dbReference type="Proteomes" id="UP000005801"/>
    </source>
</evidence>
<gene>
    <name evidence="2" type="ORF">PPSIR1_07460</name>
</gene>
<dbReference type="EMBL" id="ABCS01000066">
    <property type="protein sequence ID" value="EDM76385.1"/>
    <property type="molecule type" value="Genomic_DNA"/>
</dbReference>
<keyword evidence="3" id="KW-1185">Reference proteome</keyword>
<protein>
    <submittedName>
        <fullName evidence="2">Uncharacterized protein</fullName>
    </submittedName>
</protein>
<dbReference type="Proteomes" id="UP000005801">
    <property type="component" value="Unassembled WGS sequence"/>
</dbReference>
<organism evidence="2 3">
    <name type="scientific">Plesiocystis pacifica SIR-1</name>
    <dbReference type="NCBI Taxonomy" id="391625"/>
    <lineage>
        <taxon>Bacteria</taxon>
        <taxon>Pseudomonadati</taxon>
        <taxon>Myxococcota</taxon>
        <taxon>Polyangia</taxon>
        <taxon>Nannocystales</taxon>
        <taxon>Nannocystaceae</taxon>
        <taxon>Plesiocystis</taxon>
    </lineage>
</organism>
<evidence type="ECO:0000256" key="1">
    <source>
        <dbReference type="SAM" id="MobiDB-lite"/>
    </source>
</evidence>
<feature type="compositionally biased region" description="Low complexity" evidence="1">
    <location>
        <begin position="77"/>
        <end position="93"/>
    </location>
</feature>
<sequence length="519" mass="54362">MVTMNAEPSPTRPFAFVLIAGLATALGLSLALKPASPAHARATQPLEHTDVSAEPSAPPSQVTPDREAAPEPLARGEAPTLAEAKAAPEAAPEAPVPPPEPLHVVGLGWELVAPGVLANDGLAPGEDSRFRAHGIDARFTVTTEVAGLEAALARGAVEGGAELAILPLPTFVASYERLRALDPEVFFVLGWSTGRDALVLEPRDWLVNTGSSKASTIRVEGEPGRASTYLALHVLDAHGDDLDRVELVQPGSTRESKPRVSARAIERSTRTANTDAVVDSRALALSSADAPQLIPFVAVAPAGVVRARGDDLARFCQLWLEGTETLAADVPKAARRIAGEAGAPEAIALLNALAYLEHADLDAAARAAGLSGRGAVSIEPLFQRSWALWRAVGVLSTPAPAHAPLDNSVLAQVALAHRASGSADAVTRAAQERRGGDRLVLVHHHGEAALERDALIDELGLLAGSFSQAHVELRVRGDRKVSRAIVDEAVERFGLDPEHIVVGPRVKGKDTAQIRVLVP</sequence>
<dbReference type="AlphaFoldDB" id="A6GCN3"/>